<dbReference type="EMBL" id="CM039430">
    <property type="protein sequence ID" value="KAI4345642.1"/>
    <property type="molecule type" value="Genomic_DNA"/>
</dbReference>
<sequence length="219" mass="24317">MSNLFSKHLHLCFFKLKYPTTTTLSPPHMKQTSPQSQSPSSPSPSSSSTDIFNSLYDVVTTSHSTSKSTDDLFSSSDDSEPWDPPPPPDFAAVFSSQRFFFSAPGLSNSIIESPDTRPCNSNKDSRALVPRGGVRVPKYSLNPYEDFRLSMQEMIESREVVDVRKDWDYLHELLLCYLALNPSHTHKYVVRAFTDLVVDLLASPSSPPPPTATTGGRVV</sequence>
<gene>
    <name evidence="1" type="ORF">L6164_012742</name>
</gene>
<accession>A0ACB9PA06</accession>
<evidence type="ECO:0000313" key="2">
    <source>
        <dbReference type="Proteomes" id="UP000828941"/>
    </source>
</evidence>
<protein>
    <submittedName>
        <fullName evidence="1">Uncharacterized protein</fullName>
    </submittedName>
</protein>
<name>A0ACB9PA06_BAUVA</name>
<reference evidence="1 2" key="1">
    <citation type="journal article" date="2022" name="DNA Res.">
        <title>Chromosomal-level genome assembly of the orchid tree Bauhinia variegata (Leguminosae; Cercidoideae) supports the allotetraploid origin hypothesis of Bauhinia.</title>
        <authorList>
            <person name="Zhong Y."/>
            <person name="Chen Y."/>
            <person name="Zheng D."/>
            <person name="Pang J."/>
            <person name="Liu Y."/>
            <person name="Luo S."/>
            <person name="Meng S."/>
            <person name="Qian L."/>
            <person name="Wei D."/>
            <person name="Dai S."/>
            <person name="Zhou R."/>
        </authorList>
    </citation>
    <scope>NUCLEOTIDE SEQUENCE [LARGE SCALE GENOMIC DNA]</scope>
    <source>
        <strain evidence="1">BV-YZ2020</strain>
    </source>
</reference>
<comment type="caution">
    <text evidence="1">The sequence shown here is derived from an EMBL/GenBank/DDBJ whole genome shotgun (WGS) entry which is preliminary data.</text>
</comment>
<dbReference type="Proteomes" id="UP000828941">
    <property type="component" value="Chromosome 5"/>
</dbReference>
<evidence type="ECO:0000313" key="1">
    <source>
        <dbReference type="EMBL" id="KAI4345642.1"/>
    </source>
</evidence>
<organism evidence="1 2">
    <name type="scientific">Bauhinia variegata</name>
    <name type="common">Purple orchid tree</name>
    <name type="synonym">Phanera variegata</name>
    <dbReference type="NCBI Taxonomy" id="167791"/>
    <lineage>
        <taxon>Eukaryota</taxon>
        <taxon>Viridiplantae</taxon>
        <taxon>Streptophyta</taxon>
        <taxon>Embryophyta</taxon>
        <taxon>Tracheophyta</taxon>
        <taxon>Spermatophyta</taxon>
        <taxon>Magnoliopsida</taxon>
        <taxon>eudicotyledons</taxon>
        <taxon>Gunneridae</taxon>
        <taxon>Pentapetalae</taxon>
        <taxon>rosids</taxon>
        <taxon>fabids</taxon>
        <taxon>Fabales</taxon>
        <taxon>Fabaceae</taxon>
        <taxon>Cercidoideae</taxon>
        <taxon>Cercideae</taxon>
        <taxon>Bauhiniinae</taxon>
        <taxon>Bauhinia</taxon>
    </lineage>
</organism>
<keyword evidence="2" id="KW-1185">Reference proteome</keyword>
<proteinExistence type="predicted"/>